<keyword evidence="2" id="KW-0949">S-adenosyl-L-methionine</keyword>
<dbReference type="PANTHER" id="PTHR23108">
    <property type="entry name" value="METHYLTRANSFERASE-RELATED"/>
    <property type="match status" value="1"/>
</dbReference>
<keyword evidence="1" id="KW-0808">Transferase</keyword>
<feature type="compositionally biased region" description="Polar residues" evidence="4">
    <location>
        <begin position="778"/>
        <end position="792"/>
    </location>
</feature>
<accession>A0A8K0EIX0</accession>
<dbReference type="Gene3D" id="3.40.50.150">
    <property type="entry name" value="Vaccinia Virus protein VP39"/>
    <property type="match status" value="1"/>
</dbReference>
<dbReference type="AlphaFoldDB" id="A0A8K0EIX0"/>
<dbReference type="GO" id="GO:0005634">
    <property type="term" value="C:nucleus"/>
    <property type="evidence" value="ECO:0007669"/>
    <property type="project" value="TreeGrafter"/>
</dbReference>
<feature type="region of interest" description="Disordered" evidence="4">
    <location>
        <begin position="314"/>
        <end position="419"/>
    </location>
</feature>
<feature type="compositionally biased region" description="Basic and acidic residues" evidence="4">
    <location>
        <begin position="343"/>
        <end position="352"/>
    </location>
</feature>
<feature type="compositionally biased region" description="Acidic residues" evidence="4">
    <location>
        <begin position="353"/>
        <end position="368"/>
    </location>
</feature>
<feature type="region of interest" description="Disordered" evidence="4">
    <location>
        <begin position="691"/>
        <end position="842"/>
    </location>
</feature>
<keyword evidence="3" id="KW-0175">Coiled coil</keyword>
<name>A0A8K0EIX0_BRALA</name>
<evidence type="ECO:0000256" key="2">
    <source>
        <dbReference type="ARBA" id="ARBA00022691"/>
    </source>
</evidence>
<dbReference type="InterPro" id="IPR029063">
    <property type="entry name" value="SAM-dependent_MTases_sf"/>
</dbReference>
<feature type="region of interest" description="Disordered" evidence="4">
    <location>
        <begin position="614"/>
        <end position="637"/>
    </location>
</feature>
<feature type="compositionally biased region" description="Acidic residues" evidence="4">
    <location>
        <begin position="47"/>
        <end position="57"/>
    </location>
</feature>
<dbReference type="EMBL" id="OV696703">
    <property type="protein sequence ID" value="CAH1250002.1"/>
    <property type="molecule type" value="Genomic_DNA"/>
</dbReference>
<sequence length="842" mass="93629">MASDWEEGAVLSDVHIDVHPSNQNSLGELALTVFNFTIPQSDISSSDSEDDSDSEEIPEPKAKRLKPAEDSVTVDEDGDLVVQRRKPNCTEMEVRIQHAMATPLDTVGLQVWRGALLMCDFILHNQDIFKSHSILELGGGVGLVSIVAGAVGASKVFCTDIGDKLLELCRDNVLGNQHLFEPNSEGKVGVKKLDWLEEGLPEVCETGKCLKTPSEWSSADLEDVERNVDILLAADIAYDNDLTDGFFKSVFDLMTRGRPKTLYVALERRETGTVGTINIENEEERTEDDTDLQKLVEMEHKGKEEEELIDCYKKRQDGKEGIEKDDDQNGSNTKEPPVAEVAEELHSGKDTESSIEIEDITFEEQNEEEERRFQSVGIQTENSNTSDDKNSDKVVESLRKDVRESETQTDPPIMPSSDRDLTKVAASLGTDSELLKTMREERSKRLVMEQMVKIVESEANEQRYQLLAEKNRADKLEMDLIDTKAELSHTTSLAVEYKTRVHDLEDSLQGARKMITNLEGKLTGTEYFKGGVDFMLENKLAQTRTTEAEKKLHGVQEELLQARNEINRLLEKLSEMNREKSEMVSSTVHLELLRIADERAAEAEKKAMELEKQLHDRKKTPHHTGTNVDASTPSQSHLKLPEIVPRPSRAHTVSGLMSIPELPDFSATKPDVTKVLPSLLQTTAKQVAPLLANENSDSDGWSSEEETPKPVRAWEGPKSTSKGPLHTRIGVKLPVPTFLQNREGARIPGSPVKGIGKERSKPPVPAKPMVAPKPAKMTSPSPQPQTTVAPTSKTKKEQQVEPPSSFEKAAEKPQTQLHRRVQGPSGRRLPQRHSKQAAAGKS</sequence>
<dbReference type="PANTHER" id="PTHR23108:SF0">
    <property type="entry name" value="METHYLTRANSFERASE-LIKE PROTEIN 22"/>
    <property type="match status" value="1"/>
</dbReference>
<dbReference type="Pfam" id="PF10294">
    <property type="entry name" value="Methyltransf_16"/>
    <property type="match status" value="1"/>
</dbReference>
<evidence type="ECO:0000313" key="5">
    <source>
        <dbReference type="EMBL" id="CAH1250002.1"/>
    </source>
</evidence>
<protein>
    <submittedName>
        <fullName evidence="5">METTL22 protein</fullName>
    </submittedName>
</protein>
<evidence type="ECO:0000256" key="1">
    <source>
        <dbReference type="ARBA" id="ARBA00022603"/>
    </source>
</evidence>
<feature type="compositionally biased region" description="Low complexity" evidence="4">
    <location>
        <begin position="767"/>
        <end position="777"/>
    </location>
</feature>
<feature type="compositionally biased region" description="Basic and acidic residues" evidence="4">
    <location>
        <begin position="58"/>
        <end position="69"/>
    </location>
</feature>
<dbReference type="CDD" id="cd02440">
    <property type="entry name" value="AdoMet_MTases"/>
    <property type="match status" value="1"/>
</dbReference>
<feature type="compositionally biased region" description="Polar residues" evidence="4">
    <location>
        <begin position="623"/>
        <end position="637"/>
    </location>
</feature>
<keyword evidence="1" id="KW-0489">Methyltransferase</keyword>
<dbReference type="OrthoDB" id="46564at2759"/>
<proteinExistence type="predicted"/>
<feature type="region of interest" description="Disordered" evidence="4">
    <location>
        <begin position="42"/>
        <end position="70"/>
    </location>
</feature>
<dbReference type="GO" id="GO:0032259">
    <property type="term" value="P:methylation"/>
    <property type="evidence" value="ECO:0007669"/>
    <property type="project" value="UniProtKB-KW"/>
</dbReference>
<feature type="compositionally biased region" description="Polar residues" evidence="4">
    <location>
        <begin position="376"/>
        <end position="385"/>
    </location>
</feature>
<dbReference type="SUPFAM" id="SSF53335">
    <property type="entry name" value="S-adenosyl-L-methionine-dependent methyltransferases"/>
    <property type="match status" value="1"/>
</dbReference>
<organism evidence="5 6">
    <name type="scientific">Branchiostoma lanceolatum</name>
    <name type="common">Common lancelet</name>
    <name type="synonym">Amphioxus lanceolatum</name>
    <dbReference type="NCBI Taxonomy" id="7740"/>
    <lineage>
        <taxon>Eukaryota</taxon>
        <taxon>Metazoa</taxon>
        <taxon>Chordata</taxon>
        <taxon>Cephalochordata</taxon>
        <taxon>Leptocardii</taxon>
        <taxon>Amphioxiformes</taxon>
        <taxon>Branchiostomatidae</taxon>
        <taxon>Branchiostoma</taxon>
    </lineage>
</organism>
<dbReference type="InterPro" id="IPR019410">
    <property type="entry name" value="Methyltransf_16"/>
</dbReference>
<evidence type="ECO:0000313" key="6">
    <source>
        <dbReference type="Proteomes" id="UP000838412"/>
    </source>
</evidence>
<feature type="compositionally biased region" description="Basic and acidic residues" evidence="4">
    <location>
        <begin position="386"/>
        <end position="406"/>
    </location>
</feature>
<evidence type="ECO:0000256" key="4">
    <source>
        <dbReference type="SAM" id="MobiDB-lite"/>
    </source>
</evidence>
<evidence type="ECO:0000256" key="3">
    <source>
        <dbReference type="SAM" id="Coils"/>
    </source>
</evidence>
<dbReference type="Proteomes" id="UP000838412">
    <property type="component" value="Chromosome 18"/>
</dbReference>
<keyword evidence="6" id="KW-1185">Reference proteome</keyword>
<dbReference type="InterPro" id="IPR038899">
    <property type="entry name" value="METTL22"/>
</dbReference>
<gene>
    <name evidence="5" type="primary">METTL22</name>
    <name evidence="5" type="ORF">BLAG_LOCUS10906</name>
</gene>
<feature type="coiled-coil region" evidence="3">
    <location>
        <begin position="466"/>
        <end position="521"/>
    </location>
</feature>
<reference evidence="5" key="1">
    <citation type="submission" date="2022-01" db="EMBL/GenBank/DDBJ databases">
        <authorList>
            <person name="Braso-Vives M."/>
        </authorList>
    </citation>
    <scope>NUCLEOTIDE SEQUENCE</scope>
</reference>
<dbReference type="GO" id="GO:0008276">
    <property type="term" value="F:protein methyltransferase activity"/>
    <property type="evidence" value="ECO:0007669"/>
    <property type="project" value="InterPro"/>
</dbReference>